<feature type="transmembrane region" description="Helical" evidence="13">
    <location>
        <begin position="46"/>
        <end position="67"/>
    </location>
</feature>
<accession>A8LUG2</accession>
<evidence type="ECO:0000256" key="7">
    <source>
        <dbReference type="ARBA" id="ARBA00022723"/>
    </source>
</evidence>
<evidence type="ECO:0000256" key="6">
    <source>
        <dbReference type="ARBA" id="ARBA00022692"/>
    </source>
</evidence>
<evidence type="ECO:0000256" key="3">
    <source>
        <dbReference type="ARBA" id="ARBA00022448"/>
    </source>
</evidence>
<protein>
    <submittedName>
        <fullName evidence="15">Cytochrome B561</fullName>
    </submittedName>
</protein>
<evidence type="ECO:0000256" key="9">
    <source>
        <dbReference type="ARBA" id="ARBA00022989"/>
    </source>
</evidence>
<dbReference type="KEGG" id="dsh:Dshi_4169"/>
<comment type="similarity">
    <text evidence="12">Belongs to the cytochrome b561 family.</text>
</comment>
<reference evidence="16" key="1">
    <citation type="journal article" date="2010" name="ISME J.">
        <title>The complete genome sequence of the algal symbiont Dinoroseobacter shibae: a hitchhiker's guide to life in the sea.</title>
        <authorList>
            <person name="Wagner-Dobler I."/>
            <person name="Ballhausen B."/>
            <person name="Berger M."/>
            <person name="Brinkhoff T."/>
            <person name="Buchholz I."/>
            <person name="Bunk B."/>
            <person name="Cypionka H."/>
            <person name="Daniel R."/>
            <person name="Drepper T."/>
            <person name="Gerdts G."/>
            <person name="Hahnke S."/>
            <person name="Han C."/>
            <person name="Jahn D."/>
            <person name="Kalhoefer D."/>
            <person name="Kiss H."/>
            <person name="Klenk H.P."/>
            <person name="Kyrpides N."/>
            <person name="Liebl W."/>
            <person name="Liesegang H."/>
            <person name="Meincke L."/>
            <person name="Pati A."/>
            <person name="Petersen J."/>
            <person name="Piekarski T."/>
            <person name="Pommerenke C."/>
            <person name="Pradella S."/>
            <person name="Pukall R."/>
            <person name="Rabus R."/>
            <person name="Stackebrandt E."/>
            <person name="Thole S."/>
            <person name="Thompson L."/>
            <person name="Tielen P."/>
            <person name="Tomasch J."/>
            <person name="von Jan M."/>
            <person name="Wanphrut N."/>
            <person name="Wichels A."/>
            <person name="Zech H."/>
            <person name="Simon M."/>
        </authorList>
    </citation>
    <scope>NUCLEOTIDE SEQUENCE [LARGE SCALE GENOMIC DNA]</scope>
    <source>
        <strain evidence="16">DSM 16493 / NCIMB 14021 / DFL 12</strain>
        <plasmid evidence="16">Plasmid pDSHI05</plasmid>
    </source>
</reference>
<evidence type="ECO:0000256" key="4">
    <source>
        <dbReference type="ARBA" id="ARBA00022475"/>
    </source>
</evidence>
<evidence type="ECO:0000256" key="5">
    <source>
        <dbReference type="ARBA" id="ARBA00022617"/>
    </source>
</evidence>
<evidence type="ECO:0000256" key="10">
    <source>
        <dbReference type="ARBA" id="ARBA00023004"/>
    </source>
</evidence>
<comment type="subcellular location">
    <subcellularLocation>
        <location evidence="2">Cell membrane</location>
        <topology evidence="2">Multi-pass membrane protein</topology>
    </subcellularLocation>
</comment>
<dbReference type="InterPro" id="IPR011577">
    <property type="entry name" value="Cyt_b561_bac/Ni-Hgenase"/>
</dbReference>
<keyword evidence="7" id="KW-0479">Metal-binding</keyword>
<geneLocation type="plasmid" evidence="15 16">
    <name>pDSHI05</name>
</geneLocation>
<dbReference type="InterPro" id="IPR052168">
    <property type="entry name" value="Cytochrome_b561_oxidase"/>
</dbReference>
<evidence type="ECO:0000313" key="15">
    <source>
        <dbReference type="EMBL" id="ABV95879.1"/>
    </source>
</evidence>
<evidence type="ECO:0000256" key="11">
    <source>
        <dbReference type="ARBA" id="ARBA00023136"/>
    </source>
</evidence>
<dbReference type="PANTHER" id="PTHR30529:SF1">
    <property type="entry name" value="CYTOCHROME B561 HOMOLOG 2"/>
    <property type="match status" value="1"/>
</dbReference>
<gene>
    <name evidence="15" type="ordered locus">Dshi_4169</name>
</gene>
<keyword evidence="11 13" id="KW-0472">Membrane</keyword>
<dbReference type="GO" id="GO:0020037">
    <property type="term" value="F:heme binding"/>
    <property type="evidence" value="ECO:0007669"/>
    <property type="project" value="TreeGrafter"/>
</dbReference>
<evidence type="ECO:0000256" key="8">
    <source>
        <dbReference type="ARBA" id="ARBA00022982"/>
    </source>
</evidence>
<feature type="transmembrane region" description="Helical" evidence="13">
    <location>
        <begin position="12"/>
        <end position="34"/>
    </location>
</feature>
<keyword evidence="6 13" id="KW-0812">Transmembrane</keyword>
<dbReference type="InterPro" id="IPR016174">
    <property type="entry name" value="Di-haem_cyt_TM"/>
</dbReference>
<proteinExistence type="inferred from homology"/>
<keyword evidence="3" id="KW-0813">Transport</keyword>
<keyword evidence="4" id="KW-1003">Cell membrane</keyword>
<dbReference type="SUPFAM" id="SSF81342">
    <property type="entry name" value="Transmembrane di-heme cytochromes"/>
    <property type="match status" value="1"/>
</dbReference>
<dbReference type="AlphaFoldDB" id="A8LUG2"/>
<dbReference type="OrthoDB" id="8156287at2"/>
<evidence type="ECO:0000256" key="13">
    <source>
        <dbReference type="SAM" id="Phobius"/>
    </source>
</evidence>
<dbReference type="GO" id="GO:0009055">
    <property type="term" value="F:electron transfer activity"/>
    <property type="evidence" value="ECO:0007669"/>
    <property type="project" value="InterPro"/>
</dbReference>
<sequence length="185" mass="20066">MSQAETRYRAPARLFHWGMAVLILATIPVGVVMVQEGLPRPLQNSLFIFHKNVGVLLLLLVLARLAYRLWRPPAPLPPSVTGMQRTAAHLSHLALYTLLIVMPVAGYVRVKAGGFPIETLDALGVPSLVPRSDALAELAKTVHYLGSYAIAALIALHVCAAAYHGIAKRDGIFSRMWPPFGGTVD</sequence>
<dbReference type="Proteomes" id="UP000006833">
    <property type="component" value="Plasmid pDSHI05"/>
</dbReference>
<keyword evidence="16" id="KW-1185">Reference proteome</keyword>
<evidence type="ECO:0000259" key="14">
    <source>
        <dbReference type="Pfam" id="PF01292"/>
    </source>
</evidence>
<keyword evidence="9 13" id="KW-1133">Transmembrane helix</keyword>
<dbReference type="Gene3D" id="1.20.950.20">
    <property type="entry name" value="Transmembrane di-heme cytochromes, Chain C"/>
    <property type="match status" value="1"/>
</dbReference>
<dbReference type="RefSeq" id="WP_012187446.1">
    <property type="nucleotide sequence ID" value="NC_009959.1"/>
</dbReference>
<dbReference type="EMBL" id="CP000835">
    <property type="protein sequence ID" value="ABV95879.1"/>
    <property type="molecule type" value="Genomic_DNA"/>
</dbReference>
<keyword evidence="15" id="KW-0614">Plasmid</keyword>
<organism evidence="15 16">
    <name type="scientific">Dinoroseobacter shibae (strain DSM 16493 / NCIMB 14021 / DFL 12)</name>
    <dbReference type="NCBI Taxonomy" id="398580"/>
    <lineage>
        <taxon>Bacteria</taxon>
        <taxon>Pseudomonadati</taxon>
        <taxon>Pseudomonadota</taxon>
        <taxon>Alphaproteobacteria</taxon>
        <taxon>Rhodobacterales</taxon>
        <taxon>Roseobacteraceae</taxon>
        <taxon>Dinoroseobacter</taxon>
    </lineage>
</organism>
<name>A8LUG2_DINSH</name>
<dbReference type="PANTHER" id="PTHR30529">
    <property type="entry name" value="CYTOCHROME B561"/>
    <property type="match status" value="1"/>
</dbReference>
<evidence type="ECO:0000256" key="2">
    <source>
        <dbReference type="ARBA" id="ARBA00004651"/>
    </source>
</evidence>
<evidence type="ECO:0000256" key="12">
    <source>
        <dbReference type="ARBA" id="ARBA00037975"/>
    </source>
</evidence>
<keyword evidence="5" id="KW-0349">Heme</keyword>
<dbReference type="GO" id="GO:0046872">
    <property type="term" value="F:metal ion binding"/>
    <property type="evidence" value="ECO:0007669"/>
    <property type="project" value="UniProtKB-KW"/>
</dbReference>
<comment type="cofactor">
    <cofactor evidence="1">
        <name>heme b</name>
        <dbReference type="ChEBI" id="CHEBI:60344"/>
    </cofactor>
</comment>
<dbReference type="eggNOG" id="COG3038">
    <property type="taxonomic scope" value="Bacteria"/>
</dbReference>
<dbReference type="GO" id="GO:0022904">
    <property type="term" value="P:respiratory electron transport chain"/>
    <property type="evidence" value="ECO:0007669"/>
    <property type="project" value="InterPro"/>
</dbReference>
<feature type="domain" description="Cytochrome b561 bacterial/Ni-hydrogenase" evidence="14">
    <location>
        <begin position="7"/>
        <end position="178"/>
    </location>
</feature>
<evidence type="ECO:0000256" key="1">
    <source>
        <dbReference type="ARBA" id="ARBA00001970"/>
    </source>
</evidence>
<keyword evidence="10" id="KW-0408">Iron</keyword>
<evidence type="ECO:0000313" key="16">
    <source>
        <dbReference type="Proteomes" id="UP000006833"/>
    </source>
</evidence>
<dbReference type="GO" id="GO:0005886">
    <property type="term" value="C:plasma membrane"/>
    <property type="evidence" value="ECO:0007669"/>
    <property type="project" value="UniProtKB-SubCell"/>
</dbReference>
<feature type="transmembrane region" description="Helical" evidence="13">
    <location>
        <begin position="145"/>
        <end position="166"/>
    </location>
</feature>
<dbReference type="HOGENOM" id="CLU_095321_4_1_5"/>
<keyword evidence="8" id="KW-0249">Electron transport</keyword>
<feature type="transmembrane region" description="Helical" evidence="13">
    <location>
        <begin position="87"/>
        <end position="108"/>
    </location>
</feature>
<dbReference type="Pfam" id="PF01292">
    <property type="entry name" value="Ni_hydr_CYTB"/>
    <property type="match status" value="1"/>
</dbReference>